<name>X1RND1_9ZZZZ</name>
<comment type="caution">
    <text evidence="1">The sequence shown here is derived from an EMBL/GenBank/DDBJ whole genome shotgun (WGS) entry which is preliminary data.</text>
</comment>
<feature type="non-terminal residue" evidence="1">
    <location>
        <position position="1"/>
    </location>
</feature>
<accession>X1RND1</accession>
<gene>
    <name evidence="1" type="ORF">S12H4_02794</name>
</gene>
<sequence>AHPVKVECKQKNRFVFGLISIRTDIGAKKDYTNDIGLMTFRKAIHSKKPPRELYFKDCILGGVHGINIRDILSGMGDINGEMDYYVKNLKEKIKEEWNNTQSWKFHGNNLRANLVRSGLLDFFPEILIDF</sequence>
<reference evidence="1" key="1">
    <citation type="journal article" date="2014" name="Front. Microbiol.">
        <title>High frequency of phylogenetically diverse reductive dehalogenase-homologous genes in deep subseafloor sedimentary metagenomes.</title>
        <authorList>
            <person name="Kawai M."/>
            <person name="Futagami T."/>
            <person name="Toyoda A."/>
            <person name="Takaki Y."/>
            <person name="Nishi S."/>
            <person name="Hori S."/>
            <person name="Arai W."/>
            <person name="Tsubouchi T."/>
            <person name="Morono Y."/>
            <person name="Uchiyama I."/>
            <person name="Ito T."/>
            <person name="Fujiyama A."/>
            <person name="Inagaki F."/>
            <person name="Takami H."/>
        </authorList>
    </citation>
    <scope>NUCLEOTIDE SEQUENCE</scope>
    <source>
        <strain evidence="1">Expedition CK06-06</strain>
    </source>
</reference>
<protein>
    <submittedName>
        <fullName evidence="1">Uncharacterized protein</fullName>
    </submittedName>
</protein>
<dbReference type="EMBL" id="BARW01000725">
    <property type="protein sequence ID" value="GAI68456.1"/>
    <property type="molecule type" value="Genomic_DNA"/>
</dbReference>
<organism evidence="1">
    <name type="scientific">marine sediment metagenome</name>
    <dbReference type="NCBI Taxonomy" id="412755"/>
    <lineage>
        <taxon>unclassified sequences</taxon>
        <taxon>metagenomes</taxon>
        <taxon>ecological metagenomes</taxon>
    </lineage>
</organism>
<dbReference type="AlphaFoldDB" id="X1RND1"/>
<evidence type="ECO:0000313" key="1">
    <source>
        <dbReference type="EMBL" id="GAI68456.1"/>
    </source>
</evidence>
<proteinExistence type="predicted"/>